<sequence length="162" mass="16600">MRFTSTTTFVGILTAKQGSQVGWSVAKKHWCCVQYMVGCAEDSGASPSVTHSVVHTYENGDDFPSGSVDGLVGGVADGNLAGGSVNDDFTSETEEGDSVDADIAEESGVPTESSVDVPEVESEGSDSVSEGLGSEGSSGHPFLATPLSDEVTEDITDDAAKK</sequence>
<dbReference type="AlphaFoldDB" id="A0A812Q2K6"/>
<proteinExistence type="predicted"/>
<organism evidence="2 3">
    <name type="scientific">Symbiodinium necroappetens</name>
    <dbReference type="NCBI Taxonomy" id="1628268"/>
    <lineage>
        <taxon>Eukaryota</taxon>
        <taxon>Sar</taxon>
        <taxon>Alveolata</taxon>
        <taxon>Dinophyceae</taxon>
        <taxon>Suessiales</taxon>
        <taxon>Symbiodiniaceae</taxon>
        <taxon>Symbiodinium</taxon>
    </lineage>
</organism>
<comment type="caution">
    <text evidence="2">The sequence shown here is derived from an EMBL/GenBank/DDBJ whole genome shotgun (WGS) entry which is preliminary data.</text>
</comment>
<keyword evidence="3" id="KW-1185">Reference proteome</keyword>
<feature type="region of interest" description="Disordered" evidence="1">
    <location>
        <begin position="79"/>
        <end position="162"/>
    </location>
</feature>
<dbReference type="OrthoDB" id="443113at2759"/>
<protein>
    <submittedName>
        <fullName evidence="2">Uncharacterized protein</fullName>
    </submittedName>
</protein>
<dbReference type="EMBL" id="CAJNJA010015988">
    <property type="protein sequence ID" value="CAE7372240.1"/>
    <property type="molecule type" value="Genomic_DNA"/>
</dbReference>
<feature type="compositionally biased region" description="Acidic residues" evidence="1">
    <location>
        <begin position="89"/>
        <end position="105"/>
    </location>
</feature>
<evidence type="ECO:0000313" key="2">
    <source>
        <dbReference type="EMBL" id="CAE7372240.1"/>
    </source>
</evidence>
<evidence type="ECO:0000256" key="1">
    <source>
        <dbReference type="SAM" id="MobiDB-lite"/>
    </source>
</evidence>
<reference evidence="2" key="1">
    <citation type="submission" date="2021-02" db="EMBL/GenBank/DDBJ databases">
        <authorList>
            <person name="Dougan E. K."/>
            <person name="Rhodes N."/>
            <person name="Thang M."/>
            <person name="Chan C."/>
        </authorList>
    </citation>
    <scope>NUCLEOTIDE SEQUENCE</scope>
</reference>
<dbReference type="Proteomes" id="UP000601435">
    <property type="component" value="Unassembled WGS sequence"/>
</dbReference>
<feature type="compositionally biased region" description="Acidic residues" evidence="1">
    <location>
        <begin position="150"/>
        <end position="162"/>
    </location>
</feature>
<name>A0A812Q2K6_9DINO</name>
<evidence type="ECO:0000313" key="3">
    <source>
        <dbReference type="Proteomes" id="UP000601435"/>
    </source>
</evidence>
<accession>A0A812Q2K6</accession>
<gene>
    <name evidence="2" type="ORF">SNEC2469_LOCUS10005</name>
</gene>
<feature type="compositionally biased region" description="Low complexity" evidence="1">
    <location>
        <begin position="125"/>
        <end position="139"/>
    </location>
</feature>